<name>A0A1M2VV63_TRAPU</name>
<reference evidence="2 3" key="1">
    <citation type="submission" date="2016-10" db="EMBL/GenBank/DDBJ databases">
        <title>Genome sequence of the basidiomycete white-rot fungus Trametes pubescens.</title>
        <authorList>
            <person name="Makela M.R."/>
            <person name="Granchi Z."/>
            <person name="Peng M."/>
            <person name="De Vries R.P."/>
            <person name="Grigoriev I."/>
            <person name="Riley R."/>
            <person name="Hilden K."/>
        </authorList>
    </citation>
    <scope>NUCLEOTIDE SEQUENCE [LARGE SCALE GENOMIC DNA]</scope>
    <source>
        <strain evidence="2 3">FBCC735</strain>
    </source>
</reference>
<comment type="caution">
    <text evidence="2">The sequence shown here is derived from an EMBL/GenBank/DDBJ whole genome shotgun (WGS) entry which is preliminary data.</text>
</comment>
<keyword evidence="3" id="KW-1185">Reference proteome</keyword>
<dbReference type="EMBL" id="MNAD01000634">
    <property type="protein sequence ID" value="OJT11497.1"/>
    <property type="molecule type" value="Genomic_DNA"/>
</dbReference>
<dbReference type="Proteomes" id="UP000184267">
    <property type="component" value="Unassembled WGS sequence"/>
</dbReference>
<accession>A0A1M2VV63</accession>
<dbReference type="AlphaFoldDB" id="A0A1M2VV63"/>
<evidence type="ECO:0000313" key="2">
    <source>
        <dbReference type="EMBL" id="OJT11497.1"/>
    </source>
</evidence>
<gene>
    <name evidence="2" type="ORF">TRAPUB_11988</name>
</gene>
<feature type="compositionally biased region" description="Polar residues" evidence="1">
    <location>
        <begin position="79"/>
        <end position="91"/>
    </location>
</feature>
<proteinExistence type="predicted"/>
<dbReference type="OrthoDB" id="2919381at2759"/>
<protein>
    <submittedName>
        <fullName evidence="2">Uncharacterized protein</fullName>
    </submittedName>
</protein>
<feature type="region of interest" description="Disordered" evidence="1">
    <location>
        <begin position="79"/>
        <end position="157"/>
    </location>
</feature>
<evidence type="ECO:0000313" key="3">
    <source>
        <dbReference type="Proteomes" id="UP000184267"/>
    </source>
</evidence>
<sequence length="318" mass="35834">MLRWDHDRYRSEHNQAQEQVCEEAQLRARVSQSWPNQARWLPPVPLGHPDFPELPERMYLVRSSRSAWDASPHWSIYQSSGMTSGGHSQAQDEPMPLVGPSQTTQSTSKEIPTAGPSRTPHQVQMALPPSSPPEPLGSASQHPATGQGPTVDFQDFDEMSSSDGEIINESDLGQARNRIRHLLQQVQDNSALQGVRGINVLVDAWQNPDKRPYLPTIMHPVAYNPPGLEPADTLNLPPPLGRRAGGLPGTTQSLRLVQNLTGPRRIQPWTIDPPEVHRDWWRSYQDRIPTWMEHDQDRGPLLVVAQLFVFMRQLLARN</sequence>
<organism evidence="2 3">
    <name type="scientific">Trametes pubescens</name>
    <name type="common">White-rot fungus</name>
    <dbReference type="NCBI Taxonomy" id="154538"/>
    <lineage>
        <taxon>Eukaryota</taxon>
        <taxon>Fungi</taxon>
        <taxon>Dikarya</taxon>
        <taxon>Basidiomycota</taxon>
        <taxon>Agaricomycotina</taxon>
        <taxon>Agaricomycetes</taxon>
        <taxon>Polyporales</taxon>
        <taxon>Polyporaceae</taxon>
        <taxon>Trametes</taxon>
    </lineage>
</organism>
<evidence type="ECO:0000256" key="1">
    <source>
        <dbReference type="SAM" id="MobiDB-lite"/>
    </source>
</evidence>
<feature type="compositionally biased region" description="Polar residues" evidence="1">
    <location>
        <begin position="100"/>
        <end position="110"/>
    </location>
</feature>